<name>A0A6M3L3Q6_9ZZZZ</name>
<dbReference type="InterPro" id="IPR036412">
    <property type="entry name" value="HAD-like_sf"/>
</dbReference>
<evidence type="ECO:0000313" key="1">
    <source>
        <dbReference type="EMBL" id="QJA87975.1"/>
    </source>
</evidence>
<reference evidence="1" key="1">
    <citation type="submission" date="2020-03" db="EMBL/GenBank/DDBJ databases">
        <title>The deep terrestrial virosphere.</title>
        <authorList>
            <person name="Holmfeldt K."/>
            <person name="Nilsson E."/>
            <person name="Simone D."/>
            <person name="Lopez-Fernandez M."/>
            <person name="Wu X."/>
            <person name="de Brujin I."/>
            <person name="Lundin D."/>
            <person name="Andersson A."/>
            <person name="Bertilsson S."/>
            <person name="Dopson M."/>
        </authorList>
    </citation>
    <scope>NUCLEOTIDE SEQUENCE</scope>
    <source>
        <strain evidence="1">MM415B02856</strain>
    </source>
</reference>
<protein>
    <submittedName>
        <fullName evidence="1">Uncharacterized protein</fullName>
    </submittedName>
</protein>
<dbReference type="Gene3D" id="3.40.50.1000">
    <property type="entry name" value="HAD superfamily/HAD-like"/>
    <property type="match status" value="1"/>
</dbReference>
<sequence>MPNIKIGFDLDGVVLDTPTEILKEVEKRTGIKTNIEDVYSHSIEEVYKLDPYLVDDIVRSVLSRDYIPSIDQAVPFINALHVVFGADIYFISNKRKELYEHDYNLLQKLGIYSPFKLILVQKDDAGVPAKANIIKEKNIKLFVEDRLDTIIDILQNTICNVVVMDKPWNRKLEVHPMLIRIKTWYELYFIIARFLSTGLFKK</sequence>
<organism evidence="1">
    <name type="scientific">viral metagenome</name>
    <dbReference type="NCBI Taxonomy" id="1070528"/>
    <lineage>
        <taxon>unclassified sequences</taxon>
        <taxon>metagenomes</taxon>
        <taxon>organismal metagenomes</taxon>
    </lineage>
</organism>
<dbReference type="SUPFAM" id="SSF56784">
    <property type="entry name" value="HAD-like"/>
    <property type="match status" value="1"/>
</dbReference>
<dbReference type="InterPro" id="IPR023214">
    <property type="entry name" value="HAD_sf"/>
</dbReference>
<gene>
    <name evidence="1" type="ORF">MM415B02856_0004</name>
</gene>
<dbReference type="AlphaFoldDB" id="A0A6M3L3Q6"/>
<proteinExistence type="predicted"/>
<accession>A0A6M3L3Q6</accession>
<dbReference type="EMBL" id="MT142745">
    <property type="protein sequence ID" value="QJA87975.1"/>
    <property type="molecule type" value="Genomic_DNA"/>
</dbReference>